<dbReference type="EMBL" id="CM042047">
    <property type="protein sequence ID" value="KAI3772675.1"/>
    <property type="molecule type" value="Genomic_DNA"/>
</dbReference>
<keyword evidence="2" id="KW-1185">Reference proteome</keyword>
<comment type="caution">
    <text evidence="1">The sequence shown here is derived from an EMBL/GenBank/DDBJ whole genome shotgun (WGS) entry which is preliminary data.</text>
</comment>
<organism evidence="1 2">
    <name type="scientific">Arctium lappa</name>
    <name type="common">Greater burdock</name>
    <name type="synonym">Lappa major</name>
    <dbReference type="NCBI Taxonomy" id="4217"/>
    <lineage>
        <taxon>Eukaryota</taxon>
        <taxon>Viridiplantae</taxon>
        <taxon>Streptophyta</taxon>
        <taxon>Embryophyta</taxon>
        <taxon>Tracheophyta</taxon>
        <taxon>Spermatophyta</taxon>
        <taxon>Magnoliopsida</taxon>
        <taxon>eudicotyledons</taxon>
        <taxon>Gunneridae</taxon>
        <taxon>Pentapetalae</taxon>
        <taxon>asterids</taxon>
        <taxon>campanulids</taxon>
        <taxon>Asterales</taxon>
        <taxon>Asteraceae</taxon>
        <taxon>Carduoideae</taxon>
        <taxon>Cardueae</taxon>
        <taxon>Arctiinae</taxon>
        <taxon>Arctium</taxon>
    </lineage>
</organism>
<accession>A0ACB9FPF4</accession>
<evidence type="ECO:0000313" key="2">
    <source>
        <dbReference type="Proteomes" id="UP001055879"/>
    </source>
</evidence>
<evidence type="ECO:0000313" key="1">
    <source>
        <dbReference type="EMBL" id="KAI3772675.1"/>
    </source>
</evidence>
<name>A0ACB9FPF4_ARCLA</name>
<reference evidence="1 2" key="2">
    <citation type="journal article" date="2022" name="Mol. Ecol. Resour.">
        <title>The genomes of chicory, endive, great burdock and yacon provide insights into Asteraceae paleo-polyploidization history and plant inulin production.</title>
        <authorList>
            <person name="Fan W."/>
            <person name="Wang S."/>
            <person name="Wang H."/>
            <person name="Wang A."/>
            <person name="Jiang F."/>
            <person name="Liu H."/>
            <person name="Zhao H."/>
            <person name="Xu D."/>
            <person name="Zhang Y."/>
        </authorList>
    </citation>
    <scope>NUCLEOTIDE SEQUENCE [LARGE SCALE GENOMIC DNA]</scope>
    <source>
        <strain evidence="2">cv. Niubang</strain>
    </source>
</reference>
<dbReference type="Proteomes" id="UP001055879">
    <property type="component" value="Linkage Group LG01"/>
</dbReference>
<sequence>MDESPKKLVLSIADSCVHNSLLDVPFMIFLHAYPSEFEQRVPDDVGDAEVEDERAVNRTMNTGENLVHGNNGQQVQEDTVNIDFNHFIDDPAADGSSHKRVRGPTYMPSIWALQEGDRIPVQFNEYGQPVDKETTNSLSHFMGSLARSGKYCPVDISWHQLKTNKKGMLLNLIETKFDLPPGSGDWILKSFAKKVRNWRARIKKDYYDPSLSLQEQINSKPKRVHVDQWKNLIKNWNKEGAKKTSERNKTNRAYKKMMQITGKRSYARVREELKESLLGCEPSRMEMFVACFSKNGTTKNVEAANAIEQMLDLNFQLPEGSLDEPGPDDVFSKCTHIKPHSLSLNHFSLVQSYSSSKQKYRNTVTKMESTKPTEIGSSKMFEGFNKRYKHQSSTLGCSMNFHIYFPPSTSPSQKFPVLYWLSGLTCTDENFISKSGAQRVASTEGIALVVPDTSPRGLNVEGESDSWDFGVGAGFYLNATVEKWKNWQMYDYVVKELPKLLSDNFPQLDTSRASISGHSMGGHGALTIYLKNLDKYKSVSAFAPIANPIDCPWGQKAFTNYLGDNKAAWEEYDATCLISKFNDVAATILIDQGEDDKFLHDKQLLPNKFDEACRNVKAPLLLRMQPGYDHSYYFIASFIDDHIRHHAQALNPSRVGNCRI</sequence>
<proteinExistence type="predicted"/>
<reference evidence="2" key="1">
    <citation type="journal article" date="2022" name="Mol. Ecol. Resour.">
        <title>The genomes of chicory, endive, great burdock and yacon provide insights into Asteraceae palaeo-polyploidization history and plant inulin production.</title>
        <authorList>
            <person name="Fan W."/>
            <person name="Wang S."/>
            <person name="Wang H."/>
            <person name="Wang A."/>
            <person name="Jiang F."/>
            <person name="Liu H."/>
            <person name="Zhao H."/>
            <person name="Xu D."/>
            <person name="Zhang Y."/>
        </authorList>
    </citation>
    <scope>NUCLEOTIDE SEQUENCE [LARGE SCALE GENOMIC DNA]</scope>
    <source>
        <strain evidence="2">cv. Niubang</strain>
    </source>
</reference>
<protein>
    <submittedName>
        <fullName evidence="1">Uncharacterized protein</fullName>
    </submittedName>
</protein>
<gene>
    <name evidence="1" type="ORF">L6452_03866</name>
</gene>